<comment type="subunit">
    <text evidence="10 11">Homodimer. Forms a membrane-associated complex with FtsX.</text>
</comment>
<dbReference type="GO" id="GO:0005886">
    <property type="term" value="C:plasma membrane"/>
    <property type="evidence" value="ECO:0007669"/>
    <property type="project" value="UniProtKB-SubCell"/>
</dbReference>
<evidence type="ECO:0000256" key="1">
    <source>
        <dbReference type="ARBA" id="ARBA00005417"/>
    </source>
</evidence>
<dbReference type="GO" id="GO:0016887">
    <property type="term" value="F:ATP hydrolysis activity"/>
    <property type="evidence" value="ECO:0007669"/>
    <property type="project" value="InterPro"/>
</dbReference>
<dbReference type="Gene3D" id="3.40.50.300">
    <property type="entry name" value="P-loop containing nucleotide triphosphate hydrolases"/>
    <property type="match status" value="1"/>
</dbReference>
<dbReference type="InterPro" id="IPR027417">
    <property type="entry name" value="P-loop_NTPase"/>
</dbReference>
<dbReference type="STRING" id="1235794.C811_00813"/>
<organism evidence="14 15">
    <name type="scientific">Adlercreutzia caecimuris B7</name>
    <dbReference type="NCBI Taxonomy" id="1235794"/>
    <lineage>
        <taxon>Bacteria</taxon>
        <taxon>Bacillati</taxon>
        <taxon>Actinomycetota</taxon>
        <taxon>Coriobacteriia</taxon>
        <taxon>Eggerthellales</taxon>
        <taxon>Eggerthellaceae</taxon>
        <taxon>Adlercreutzia</taxon>
    </lineage>
</organism>
<keyword evidence="15" id="KW-1185">Reference proteome</keyword>
<keyword evidence="7 11" id="KW-0472">Membrane</keyword>
<evidence type="ECO:0000256" key="7">
    <source>
        <dbReference type="ARBA" id="ARBA00023136"/>
    </source>
</evidence>
<dbReference type="eggNOG" id="COG2884">
    <property type="taxonomic scope" value="Bacteria"/>
</dbReference>
<dbReference type="EMBL" id="ASSY01000007">
    <property type="protein sequence ID" value="EOS51414.1"/>
    <property type="molecule type" value="Genomic_DNA"/>
</dbReference>
<evidence type="ECO:0000313" key="14">
    <source>
        <dbReference type="EMBL" id="EOS51414.1"/>
    </source>
</evidence>
<feature type="compositionally biased region" description="Low complexity" evidence="12">
    <location>
        <begin position="23"/>
        <end position="40"/>
    </location>
</feature>
<dbReference type="FunFam" id="3.40.50.300:FF:000056">
    <property type="entry name" value="Cell division ATP-binding protein FtsE"/>
    <property type="match status" value="1"/>
</dbReference>
<dbReference type="GO" id="GO:0051301">
    <property type="term" value="P:cell division"/>
    <property type="evidence" value="ECO:0007669"/>
    <property type="project" value="UniProtKB-UniRule"/>
</dbReference>
<name>R9KY05_9ACTN</name>
<dbReference type="PANTHER" id="PTHR24220:SF470">
    <property type="entry name" value="CELL DIVISION ATP-BINDING PROTEIN FTSE"/>
    <property type="match status" value="1"/>
</dbReference>
<evidence type="ECO:0000256" key="11">
    <source>
        <dbReference type="RuleBase" id="RU365094"/>
    </source>
</evidence>
<comment type="caution">
    <text evidence="14">The sequence shown here is derived from an EMBL/GenBank/DDBJ whole genome shotgun (WGS) entry which is preliminary data.</text>
</comment>
<dbReference type="GO" id="GO:0005524">
    <property type="term" value="F:ATP binding"/>
    <property type="evidence" value="ECO:0007669"/>
    <property type="project" value="UniProtKB-UniRule"/>
</dbReference>
<dbReference type="PANTHER" id="PTHR24220">
    <property type="entry name" value="IMPORT ATP-BINDING PROTEIN"/>
    <property type="match status" value="1"/>
</dbReference>
<dbReference type="GO" id="GO:0022857">
    <property type="term" value="F:transmembrane transporter activity"/>
    <property type="evidence" value="ECO:0007669"/>
    <property type="project" value="TreeGrafter"/>
</dbReference>
<reference evidence="14 15" key="1">
    <citation type="submission" date="2013-04" db="EMBL/GenBank/DDBJ databases">
        <title>The Genome Sequence of Enterorhabdus caecimuris B7.</title>
        <authorList>
            <consortium name="The Broad Institute Genomics Platform"/>
            <consortium name="The Broad Institute Genome Sequencing Center for Infectious Disease"/>
            <person name="Earl A."/>
            <person name="Xavier R."/>
            <person name="Elson C."/>
            <person name="Duck W."/>
            <person name="Walker B."/>
            <person name="Young S."/>
            <person name="Zeng Q."/>
            <person name="Gargeya S."/>
            <person name="Fitzgerald M."/>
            <person name="Haas B."/>
            <person name="Abouelleil A."/>
            <person name="Allen A.W."/>
            <person name="Alvarado L."/>
            <person name="Arachchi H.M."/>
            <person name="Berlin A.M."/>
            <person name="Chapman S.B."/>
            <person name="Gainer-Dewar J."/>
            <person name="Goldberg J."/>
            <person name="Griggs A."/>
            <person name="Gujja S."/>
            <person name="Hansen M."/>
            <person name="Howarth C."/>
            <person name="Imamovic A."/>
            <person name="Ireland A."/>
            <person name="Larimer J."/>
            <person name="McCowan C."/>
            <person name="Murphy C."/>
            <person name="Pearson M."/>
            <person name="Poon T.W."/>
            <person name="Priest M."/>
            <person name="Roberts A."/>
            <person name="Saif S."/>
            <person name="Shea T."/>
            <person name="Sisk P."/>
            <person name="Sykes S."/>
            <person name="Wortman J."/>
            <person name="Nusbaum C."/>
            <person name="Birren B."/>
        </authorList>
    </citation>
    <scope>NUCLEOTIDE SEQUENCE [LARGE SCALE GENOMIC DNA]</scope>
    <source>
        <strain evidence="14 15">B7</strain>
    </source>
</reference>
<evidence type="ECO:0000256" key="12">
    <source>
        <dbReference type="SAM" id="MobiDB-lite"/>
    </source>
</evidence>
<evidence type="ECO:0000256" key="9">
    <source>
        <dbReference type="ARBA" id="ARBA00054718"/>
    </source>
</evidence>
<dbReference type="InterPro" id="IPR005286">
    <property type="entry name" value="Cell_div_FtsE"/>
</dbReference>
<keyword evidence="6 11" id="KW-0067">ATP-binding</keyword>
<dbReference type="InterPro" id="IPR003593">
    <property type="entry name" value="AAA+_ATPase"/>
</dbReference>
<dbReference type="NCBIfam" id="TIGR02673">
    <property type="entry name" value="FtsE"/>
    <property type="match status" value="1"/>
</dbReference>
<keyword evidence="4 11" id="KW-0132">Cell division</keyword>
<dbReference type="InterPro" id="IPR017871">
    <property type="entry name" value="ABC_transporter-like_CS"/>
</dbReference>
<evidence type="ECO:0000256" key="5">
    <source>
        <dbReference type="ARBA" id="ARBA00022741"/>
    </source>
</evidence>
<dbReference type="PATRIC" id="fig|1235794.3.peg.794"/>
<evidence type="ECO:0000256" key="6">
    <source>
        <dbReference type="ARBA" id="ARBA00022840"/>
    </source>
</evidence>
<gene>
    <name evidence="11" type="primary">ftsE</name>
    <name evidence="14" type="ORF">C811_00813</name>
</gene>
<evidence type="ECO:0000256" key="3">
    <source>
        <dbReference type="ARBA" id="ARBA00022475"/>
    </source>
</evidence>
<feature type="region of interest" description="Disordered" evidence="12">
    <location>
        <begin position="1"/>
        <end position="45"/>
    </location>
</feature>
<comment type="similarity">
    <text evidence="1 11">Belongs to the ABC transporter superfamily.</text>
</comment>
<feature type="domain" description="ABC transporter" evidence="13">
    <location>
        <begin position="67"/>
        <end position="293"/>
    </location>
</feature>
<keyword evidence="3 11" id="KW-1003">Cell membrane</keyword>
<dbReference type="RefSeq" id="WP_016309037.1">
    <property type="nucleotide sequence ID" value="NZ_KE159646.1"/>
</dbReference>
<protein>
    <recommendedName>
        <fullName evidence="2 11">Cell division ATP-binding protein FtsE</fullName>
    </recommendedName>
</protein>
<comment type="function">
    <text evidence="9">Part of the ABC transporter FtsEX involved in cellular division. Has ATPase activity.</text>
</comment>
<comment type="subcellular location">
    <subcellularLocation>
        <location evidence="11">Cell membrane</location>
        <topology evidence="11">Peripheral membrane protein</topology>
        <orientation evidence="11">Cytoplasmic side</orientation>
    </subcellularLocation>
</comment>
<dbReference type="PROSITE" id="PS50893">
    <property type="entry name" value="ABC_TRANSPORTER_2"/>
    <property type="match status" value="1"/>
</dbReference>
<dbReference type="Pfam" id="PF00005">
    <property type="entry name" value="ABC_tran"/>
    <property type="match status" value="1"/>
</dbReference>
<dbReference type="SUPFAM" id="SSF52540">
    <property type="entry name" value="P-loop containing nucleoside triphosphate hydrolases"/>
    <property type="match status" value="1"/>
</dbReference>
<dbReference type="SMART" id="SM00382">
    <property type="entry name" value="AAA"/>
    <property type="match status" value="1"/>
</dbReference>
<keyword evidence="5 11" id="KW-0547">Nucleotide-binding</keyword>
<dbReference type="InterPro" id="IPR003439">
    <property type="entry name" value="ABC_transporter-like_ATP-bd"/>
</dbReference>
<dbReference type="Proteomes" id="UP000014204">
    <property type="component" value="Unassembled WGS sequence"/>
</dbReference>
<evidence type="ECO:0000259" key="13">
    <source>
        <dbReference type="PROSITE" id="PS50893"/>
    </source>
</evidence>
<accession>R9KY05</accession>
<dbReference type="HOGENOM" id="CLU_000604_1_22_11"/>
<evidence type="ECO:0000256" key="2">
    <source>
        <dbReference type="ARBA" id="ARBA00020019"/>
    </source>
</evidence>
<keyword evidence="8 11" id="KW-0131">Cell cycle</keyword>
<evidence type="ECO:0000313" key="15">
    <source>
        <dbReference type="Proteomes" id="UP000014204"/>
    </source>
</evidence>
<evidence type="ECO:0000256" key="8">
    <source>
        <dbReference type="ARBA" id="ARBA00023306"/>
    </source>
</evidence>
<sequence length="295" mass="32469">MTNEPNQAAPGRTGRHAGVSGQGNPRARAGAPRAGHAPAASMTSQLSRSLPMLEVDDMAAPMGAPVITFDHVTKTYPAQPSKPALHDVTLQIFAGEFIFLVGHSGSGKSTFIRLLTREIKPSSGKIYVADEDLTTMRNWRVPYLRRNIGCVFQDFKLLPNKTVFENVAFALEVIGKSRHVIKTQVPEVLRLVGLSDKLNSYPDQLSGGQQQRVSIARAIVNRPPLLICDEPTGNLDPQTSRGIMDLLERINRTGTTVLVATHDREMVDNMRRRVIALDRGHLTRDQDRGVYGFDV</sequence>
<evidence type="ECO:0000256" key="4">
    <source>
        <dbReference type="ARBA" id="ARBA00022618"/>
    </source>
</evidence>
<dbReference type="AlphaFoldDB" id="R9KY05"/>
<dbReference type="PROSITE" id="PS00211">
    <property type="entry name" value="ABC_TRANSPORTER_1"/>
    <property type="match status" value="1"/>
</dbReference>
<dbReference type="InterPro" id="IPR015854">
    <property type="entry name" value="ABC_transpr_LolD-like"/>
</dbReference>
<proteinExistence type="inferred from homology"/>
<dbReference type="GeneID" id="82190380"/>
<evidence type="ECO:0000256" key="10">
    <source>
        <dbReference type="ARBA" id="ARBA00063837"/>
    </source>
</evidence>